<reference evidence="1 2" key="4">
    <citation type="journal article" date="2009" name="Appl. Environ. Microbiol.">
        <title>Comparative genome-wide transcriptional profiling of Azorhizobium caulinodans ORS571 grown under free-living and symbiotic conditions.</title>
        <authorList>
            <person name="Tsukada S."/>
            <person name="Aono T."/>
            <person name="Akiba N."/>
            <person name="Lee KB."/>
            <person name="Liu CT."/>
            <person name="Toyazaki H."/>
            <person name="Oyaizu H."/>
        </authorList>
    </citation>
    <scope>NUCLEOTIDE SEQUENCE [LARGE SCALE GENOMIC DNA]</scope>
    <source>
        <strain evidence="2">ATCC 43989 / DSM 5975 / JCM 20966 / LMG 6465 / NBRC 14845 / NCIMB 13405 / ORS 571</strain>
    </source>
</reference>
<dbReference type="Proteomes" id="UP000000270">
    <property type="component" value="Chromosome"/>
</dbReference>
<gene>
    <name evidence="1" type="ordered locus">AZC_3594</name>
</gene>
<reference evidence="1 2" key="3">
    <citation type="journal article" date="2008" name="BMC Genomics">
        <title>The genome of the versatile nitrogen fixer Azorhizobium caulinodans ORS571.</title>
        <authorList>
            <person name="Lee KB."/>
            <person name="Backer P.D."/>
            <person name="Aono T."/>
            <person name="Liu CT."/>
            <person name="Suzuki S."/>
            <person name="Suzuki T."/>
            <person name="Kaneko T."/>
            <person name="Yamada M."/>
            <person name="Tabata S."/>
            <person name="Kupfer D.M."/>
            <person name="Najar F.Z."/>
            <person name="Wiley G.B."/>
            <person name="Roe B."/>
            <person name="Binnewies T.T."/>
            <person name="Ussery D.W."/>
            <person name="D'Haeze W."/>
            <person name="Herder J.D."/>
            <person name="Gevers D."/>
            <person name="Vereecke D."/>
            <person name="Holsters M."/>
            <person name="Oyaizu H."/>
        </authorList>
    </citation>
    <scope>NUCLEOTIDE SEQUENCE [LARGE SCALE GENOMIC DNA]</scope>
    <source>
        <strain evidence="2">ATCC 43989 / DSM 5975 / JCM 20966 / LMG 6465 / NBRC 14845 / NCIMB 13405 / ORS 571</strain>
    </source>
</reference>
<reference evidence="2" key="2">
    <citation type="submission" date="2007-04" db="EMBL/GenBank/DDBJ databases">
        <title>Complete genome sequence of the nitrogen-fixing bacterium Azorhizobium caulinodans ORS571.</title>
        <authorList>
            <person name="Lee K.B."/>
            <person name="Backer P.D."/>
            <person name="Aono T."/>
            <person name="Liu C.T."/>
            <person name="Suzuki S."/>
            <person name="Suzuki T."/>
            <person name="Kaneko T."/>
            <person name="Yamada M."/>
            <person name="Tabata S."/>
            <person name="Kupfer D.M."/>
            <person name="Najar F.Z."/>
            <person name="Wiley G.B."/>
            <person name="Roe B."/>
            <person name="Binnewies T."/>
            <person name="Ussery D."/>
            <person name="Vereecke D."/>
            <person name="Gevers D."/>
            <person name="Holsters M."/>
            <person name="Oyaizu H."/>
        </authorList>
    </citation>
    <scope>NUCLEOTIDE SEQUENCE [LARGE SCALE GENOMIC DNA]</scope>
    <source>
        <strain evidence="2">ATCC 43989 / DSM 5975 / JCM 20966 / LMG 6465 / NBRC 14845 / NCIMB 13405 / ORS 571</strain>
    </source>
</reference>
<dbReference type="HOGENOM" id="CLU_2821805_0_0_5"/>
<reference evidence="1 2" key="5">
    <citation type="journal article" date="2010" name="Appl. Environ. Microbiol.">
        <title>phrR-like gene praR of Azorhizobium caulinodans ORS571 is essential for symbiosis with Sesbania rostrata and is involved in expression of reb genes.</title>
        <authorList>
            <person name="Akiba N."/>
            <person name="Aono T."/>
            <person name="Toyazaki H."/>
            <person name="Sato S."/>
            <person name="Oyaizu H."/>
        </authorList>
    </citation>
    <scope>NUCLEOTIDE SEQUENCE [LARGE SCALE GENOMIC DNA]</scope>
    <source>
        <strain evidence="2">ATCC 43989 / DSM 5975 / JCM 20966 / LMG 6465 / NBRC 14845 / NCIMB 13405 / ORS 571</strain>
    </source>
</reference>
<protein>
    <submittedName>
        <fullName evidence="1">Uncharacterized protein</fullName>
    </submittedName>
</protein>
<dbReference type="EMBL" id="AP009384">
    <property type="protein sequence ID" value="BAF89592.1"/>
    <property type="molecule type" value="Genomic_DNA"/>
</dbReference>
<accession>A8IF98</accession>
<dbReference type="AlphaFoldDB" id="A8IF98"/>
<sequence>MEPEAYHHPDIICQRATALAELAATVDNTKNRQAREHLLDFMERICRTLQPPRPAELKVINGTPDE</sequence>
<organism evidence="1 2">
    <name type="scientific">Azorhizobium caulinodans (strain ATCC 43989 / DSM 5975 / JCM 20966 / LMG 6465 / NBRC 14845 / NCIMB 13405 / ORS 571)</name>
    <dbReference type="NCBI Taxonomy" id="438753"/>
    <lineage>
        <taxon>Bacteria</taxon>
        <taxon>Pseudomonadati</taxon>
        <taxon>Pseudomonadota</taxon>
        <taxon>Alphaproteobacteria</taxon>
        <taxon>Hyphomicrobiales</taxon>
        <taxon>Xanthobacteraceae</taxon>
        <taxon>Azorhizobium</taxon>
    </lineage>
</organism>
<proteinExistence type="predicted"/>
<evidence type="ECO:0000313" key="1">
    <source>
        <dbReference type="EMBL" id="BAF89592.1"/>
    </source>
</evidence>
<dbReference type="STRING" id="438753.AZC_3594"/>
<dbReference type="KEGG" id="azc:AZC_3594"/>
<reference evidence="1 2" key="1">
    <citation type="journal article" date="2007" name="Appl. Environ. Microbiol.">
        <title>Rhizobial factors required for stem nodule maturation and maintenance in Sesbania rostrata-Azorhizobium caulinodans ORS571 symbiosis.</title>
        <authorList>
            <person name="Suzuki S."/>
            <person name="Aono T."/>
            <person name="Lee KB."/>
            <person name="Suzuki T."/>
            <person name="Liu CT."/>
            <person name="Miwa H."/>
            <person name="Wakao S."/>
            <person name="Iki T."/>
            <person name="Oyaizu H."/>
        </authorList>
    </citation>
    <scope>NUCLEOTIDE SEQUENCE [LARGE SCALE GENOMIC DNA]</scope>
    <source>
        <strain evidence="2">ATCC 43989 / DSM 5975 / JCM 20966 / LMG 6465 / NBRC 14845 / NCIMB 13405 / ORS 571</strain>
    </source>
</reference>
<evidence type="ECO:0000313" key="2">
    <source>
        <dbReference type="Proteomes" id="UP000000270"/>
    </source>
</evidence>
<dbReference type="RefSeq" id="WP_012172117.1">
    <property type="nucleotide sequence ID" value="NC_009937.1"/>
</dbReference>
<reference evidence="1 2" key="6">
    <citation type="journal article" date="2011" name="Appl. Environ. Microbiol.">
        <title>Involvement of the azorhizobial chromosome partition gene (parA) in the onset of bacteroid differentiation during Sesbania rostrata stem nodule development.</title>
        <authorList>
            <person name="Liu CT."/>
            <person name="Lee KB."/>
            <person name="Wang YS."/>
            <person name="Peng MH."/>
            <person name="Lee KT."/>
            <person name="Suzuki S."/>
            <person name="Suzuki T."/>
            <person name="Oyaizu H."/>
        </authorList>
    </citation>
    <scope>NUCLEOTIDE SEQUENCE [LARGE SCALE GENOMIC DNA]</scope>
    <source>
        <strain evidence="2">ATCC 43989 / DSM 5975 / JCM 20966 / LMG 6465 / NBRC 14845 / NCIMB 13405 / ORS 571</strain>
    </source>
</reference>
<name>A8IF98_AZOC5</name>
<keyword evidence="2" id="KW-1185">Reference proteome</keyword>